<proteinExistence type="predicted"/>
<dbReference type="InterPro" id="IPR024535">
    <property type="entry name" value="RHGA/B-epi-like_pectate_lyase"/>
</dbReference>
<sequence>MSLSSASPVSRAGSVPGKAWQPLVAAGARLVPWASTTTTTTGDTLDATTDISRRTVLGLAAGAAATAAIGSVVGGAPAAAGPLPRGPRTGTDLSTTLLTEWLRSPASHELLADFTGAGYHQGARTPTPRVVANVRNFGAKGDGTTDDVVAFNAAVRAAGEQGGGVVLVPAGTYHLSGPVWMHWSNVVLRGANRRNTVLYFSRPLKEGYRSNWQVQQKQERWSWAGGQIWVIPEPVLRKLEEEEWLGTEGFVPGPQLASVAPAPRGTRDLTVSTTARLRAGDMVLLETDNPGAPLLTHLAGDTEGARAYDWTAGAPQLVRGTEGFYPQYGTLQWPVRVERVLDATTVRLAQPVKHDLRAEWPTTVRALGPTVTEVGVERLTIRNRVLPQTAHNQNPGSNGVHFQAAHDCWASDVQVENCDVGFGFTGAKSVTVSGTVITGRATHHPFVMRMQSHDNLVQGFTVGPFDTELREDARLHGLNVEGLSSGNVYRDGFLYEGTFDSHRALPFENARTNIRLINTGTMGGSARSGPYFGARFAHWGIDVLNDRPYAVTVGDVAPRSVTVGVTGVAADAASGLKPDYPGGAEALANVTDVTATAVRDLYEAQRRLAR</sequence>
<dbReference type="EMBL" id="CP040899">
    <property type="protein sequence ID" value="QDB79696.1"/>
    <property type="molecule type" value="Genomic_DNA"/>
</dbReference>
<protein>
    <recommendedName>
        <fullName evidence="1">Rhamnogalacturonase A/B/Epimerase-like pectate lyase domain-containing protein</fullName>
    </recommendedName>
</protein>
<dbReference type="PROSITE" id="PS51318">
    <property type="entry name" value="TAT"/>
    <property type="match status" value="1"/>
</dbReference>
<name>A0ABX5VMH3_9MICO</name>
<dbReference type="Proteomes" id="UP000313948">
    <property type="component" value="Chromosome"/>
</dbReference>
<dbReference type="Pfam" id="PF12708">
    <property type="entry name" value="Pect-lyase_RHGA_epim"/>
    <property type="match status" value="1"/>
</dbReference>
<dbReference type="InterPro" id="IPR006311">
    <property type="entry name" value="TAT_signal"/>
</dbReference>
<keyword evidence="3" id="KW-1185">Reference proteome</keyword>
<reference evidence="2 3" key="1">
    <citation type="submission" date="2019-05" db="EMBL/GenBank/DDBJ databases">
        <title>Georgenia *** sp. nov., and Georgenia *** sp. nov., isolated from the intestinal contents of plateau pika (Ochotona curzoniae) in the Qinghai-Tibet plateau of China.</title>
        <authorList>
            <person name="Tian Z."/>
        </authorList>
    </citation>
    <scope>NUCLEOTIDE SEQUENCE [LARGE SCALE GENOMIC DNA]</scope>
    <source>
        <strain evidence="2 3">Z294</strain>
    </source>
</reference>
<feature type="domain" description="Rhamnogalacturonase A/B/Epimerase-like pectate lyase" evidence="1">
    <location>
        <begin position="132"/>
        <end position="201"/>
    </location>
</feature>
<dbReference type="InterPro" id="IPR011050">
    <property type="entry name" value="Pectin_lyase_fold/virulence"/>
</dbReference>
<dbReference type="Gene3D" id="2.160.20.10">
    <property type="entry name" value="Single-stranded right-handed beta-helix, Pectin lyase-like"/>
    <property type="match status" value="2"/>
</dbReference>
<dbReference type="SUPFAM" id="SSF51126">
    <property type="entry name" value="Pectin lyase-like"/>
    <property type="match status" value="1"/>
</dbReference>
<gene>
    <name evidence="2" type="ORF">FE251_10160</name>
</gene>
<evidence type="ECO:0000313" key="3">
    <source>
        <dbReference type="Proteomes" id="UP000313948"/>
    </source>
</evidence>
<accession>A0ABX5VMH3</accession>
<organism evidence="2 3">
    <name type="scientific">Georgenia wutianyii</name>
    <dbReference type="NCBI Taxonomy" id="2585135"/>
    <lineage>
        <taxon>Bacteria</taxon>
        <taxon>Bacillati</taxon>
        <taxon>Actinomycetota</taxon>
        <taxon>Actinomycetes</taxon>
        <taxon>Micrococcales</taxon>
        <taxon>Bogoriellaceae</taxon>
        <taxon>Georgenia</taxon>
    </lineage>
</organism>
<evidence type="ECO:0000259" key="1">
    <source>
        <dbReference type="Pfam" id="PF12708"/>
    </source>
</evidence>
<evidence type="ECO:0000313" key="2">
    <source>
        <dbReference type="EMBL" id="QDB79696.1"/>
    </source>
</evidence>
<dbReference type="InterPro" id="IPR012334">
    <property type="entry name" value="Pectin_lyas_fold"/>
</dbReference>